<comment type="caution">
    <text evidence="2">The sequence shown here is derived from an EMBL/GenBank/DDBJ whole genome shotgun (WGS) entry which is preliminary data.</text>
</comment>
<protein>
    <submittedName>
        <fullName evidence="2">Uncharacterized protein</fullName>
    </submittedName>
</protein>
<dbReference type="AlphaFoldDB" id="A0A8H3IWT9"/>
<reference evidence="2" key="1">
    <citation type="submission" date="2021-03" db="EMBL/GenBank/DDBJ databases">
        <authorList>
            <person name="Tagirdzhanova G."/>
        </authorList>
    </citation>
    <scope>NUCLEOTIDE SEQUENCE</scope>
</reference>
<keyword evidence="3" id="KW-1185">Reference proteome</keyword>
<dbReference type="Proteomes" id="UP000664534">
    <property type="component" value="Unassembled WGS sequence"/>
</dbReference>
<name>A0A8H3IWT9_9LECA</name>
<organism evidence="2 3">
    <name type="scientific">Imshaugia aleurites</name>
    <dbReference type="NCBI Taxonomy" id="172621"/>
    <lineage>
        <taxon>Eukaryota</taxon>
        <taxon>Fungi</taxon>
        <taxon>Dikarya</taxon>
        <taxon>Ascomycota</taxon>
        <taxon>Pezizomycotina</taxon>
        <taxon>Lecanoromycetes</taxon>
        <taxon>OSLEUM clade</taxon>
        <taxon>Lecanoromycetidae</taxon>
        <taxon>Lecanorales</taxon>
        <taxon>Lecanorineae</taxon>
        <taxon>Parmeliaceae</taxon>
        <taxon>Imshaugia</taxon>
    </lineage>
</organism>
<proteinExistence type="predicted"/>
<feature type="region of interest" description="Disordered" evidence="1">
    <location>
        <begin position="1"/>
        <end position="36"/>
    </location>
</feature>
<evidence type="ECO:0000256" key="1">
    <source>
        <dbReference type="SAM" id="MobiDB-lite"/>
    </source>
</evidence>
<evidence type="ECO:0000313" key="3">
    <source>
        <dbReference type="Proteomes" id="UP000664534"/>
    </source>
</evidence>
<feature type="region of interest" description="Disordered" evidence="1">
    <location>
        <begin position="182"/>
        <end position="208"/>
    </location>
</feature>
<accession>A0A8H3IWT9</accession>
<evidence type="ECO:0000313" key="2">
    <source>
        <dbReference type="EMBL" id="CAF9936955.1"/>
    </source>
</evidence>
<gene>
    <name evidence="2" type="ORF">IMSHALPRED_010965</name>
</gene>
<feature type="compositionally biased region" description="Polar residues" evidence="1">
    <location>
        <begin position="1"/>
        <end position="18"/>
    </location>
</feature>
<sequence length="251" mass="27835">MVSADPTSETTNQSTQSKKPPPATLLMPSATSNLPPTYPTNPTELIKAVIIRCDSAAYPVENDRNYQPTFISPLETQLHTDDDPFCIPSLVGLPLWTRPHAWAGPHGDQRKPESESAIENPYARAFFVDGNAESALFGTAPSVKGDRLFGRMDGRDLSCQHLVCLGAFCNAVVEAFWKNEAAGEGGGEGGLRRSGRNARGVGESGGRERAGRFRGMVRREEFQRYWFRWCRKKFEASGLEEWLRQRGPFDV</sequence>
<dbReference type="OrthoDB" id="5288493at2759"/>
<dbReference type="EMBL" id="CAJPDT010000095">
    <property type="protein sequence ID" value="CAF9936955.1"/>
    <property type="molecule type" value="Genomic_DNA"/>
</dbReference>